<keyword evidence="2" id="KW-1185">Reference proteome</keyword>
<evidence type="ECO:0000313" key="2">
    <source>
        <dbReference type="Proteomes" id="UP000027341"/>
    </source>
</evidence>
<dbReference type="SUPFAM" id="SSF47598">
    <property type="entry name" value="Ribbon-helix-helix"/>
    <property type="match status" value="1"/>
</dbReference>
<dbReference type="InterPro" id="IPR013321">
    <property type="entry name" value="Arc_rbn_hlx_hlx"/>
</dbReference>
<gene>
    <name evidence="1" type="ORF">EI16_12160</name>
</gene>
<dbReference type="Gene3D" id="1.10.1220.10">
    <property type="entry name" value="Met repressor-like"/>
    <property type="match status" value="1"/>
</dbReference>
<evidence type="ECO:0000313" key="1">
    <source>
        <dbReference type="EMBL" id="KDN94647.1"/>
    </source>
</evidence>
<accession>A0A066ZMC7</accession>
<comment type="caution">
    <text evidence="1">The sequence shown here is derived from an EMBL/GenBank/DDBJ whole genome shotgun (WGS) entry which is preliminary data.</text>
</comment>
<reference evidence="1 2" key="1">
    <citation type="submission" date="2014-04" db="EMBL/GenBank/DDBJ databases">
        <title>Draft genome sequence of Hydrogenovibrio marinus MH-110, a model organism for aerobic H2 metabolism.</title>
        <authorList>
            <person name="Cha H.J."/>
            <person name="Jo B.H."/>
            <person name="Hwang B.H."/>
        </authorList>
    </citation>
    <scope>NUCLEOTIDE SEQUENCE [LARGE SCALE GENOMIC DNA]</scope>
    <source>
        <strain evidence="1 2">MH-110</strain>
    </source>
</reference>
<protein>
    <submittedName>
        <fullName evidence="1">Uncharacterized protein</fullName>
    </submittedName>
</protein>
<sequence>MSDKNKSETGKRLPLIPSALHTEFKLRCIADDKTMQEGAEEAIRDFLKKPRKEDGEKAKK</sequence>
<dbReference type="GO" id="GO:0006355">
    <property type="term" value="P:regulation of DNA-templated transcription"/>
    <property type="evidence" value="ECO:0007669"/>
    <property type="project" value="InterPro"/>
</dbReference>
<dbReference type="STRING" id="28885.EI16_12160"/>
<dbReference type="InterPro" id="IPR010985">
    <property type="entry name" value="Ribbon_hlx_hlx"/>
</dbReference>
<dbReference type="AlphaFoldDB" id="A0A066ZMC7"/>
<dbReference type="Proteomes" id="UP000027341">
    <property type="component" value="Unassembled WGS sequence"/>
</dbReference>
<name>A0A066ZMC7_HYDMR</name>
<dbReference type="EMBL" id="JMIU01000002">
    <property type="protein sequence ID" value="KDN94647.1"/>
    <property type="molecule type" value="Genomic_DNA"/>
</dbReference>
<dbReference type="RefSeq" id="WP_029913639.1">
    <property type="nucleotide sequence ID" value="NZ_JMIU01000002.1"/>
</dbReference>
<proteinExistence type="predicted"/>
<organism evidence="1 2">
    <name type="scientific">Hydrogenovibrio marinus</name>
    <dbReference type="NCBI Taxonomy" id="28885"/>
    <lineage>
        <taxon>Bacteria</taxon>
        <taxon>Pseudomonadati</taxon>
        <taxon>Pseudomonadota</taxon>
        <taxon>Gammaproteobacteria</taxon>
        <taxon>Thiotrichales</taxon>
        <taxon>Piscirickettsiaceae</taxon>
        <taxon>Hydrogenovibrio</taxon>
    </lineage>
</organism>